<dbReference type="Pfam" id="PF22936">
    <property type="entry name" value="Pol_BBD"/>
    <property type="match status" value="1"/>
</dbReference>
<gene>
    <name evidence="5" type="ORF">Tci_653759</name>
</gene>
<name>A0A699KB38_TANCI</name>
<feature type="domain" description="CCHC-type" evidence="4">
    <location>
        <begin position="38"/>
        <end position="52"/>
    </location>
</feature>
<feature type="coiled-coil region" evidence="2">
    <location>
        <begin position="110"/>
        <end position="137"/>
    </location>
</feature>
<keyword evidence="1" id="KW-0863">Zinc-finger</keyword>
<evidence type="ECO:0000313" key="5">
    <source>
        <dbReference type="EMBL" id="GFA81787.1"/>
    </source>
</evidence>
<dbReference type="GO" id="GO:0008270">
    <property type="term" value="F:zinc ion binding"/>
    <property type="evidence" value="ECO:0007669"/>
    <property type="project" value="UniProtKB-KW"/>
</dbReference>
<sequence>MAGDNASMRVKRFYKKTERKLEFNGKEPVGFDKIKVECFNCHRRGHFTKDCRTTRNPRNKGRDARNAWYRGRDNGKRHAREEDEKALSYQLVEKATDCALMAFTSNPLSSSSSKSELDEALREKEDLKAKLEKFDTSSKNLTKLLNSQISAKVKTDLGYDSQFNKKEVLDVKEEEVTVTVFDNRSSDEENSLANDRFKKGKGYHAVPLPLTGNYMPPKLNLSFATLDDSIYKFKISKIVTSLTKDVKDAFETSTTFVEKPKDVRTSAPLIQDWDTDSDNDSVFRPKHIPANIDFIKAGESVKPIKSVKRVKPVKPVKTAEQTEEFKNFSSSPTVGKVDQFGTMFKKINHQNKFAPTVVFTRFGRIPVSAAKLRAATSTSSAKPIITAGPKQSVDISKSISTFHKSHSPIRRSFYNATTHLRSNLNERVNTAGSKAVSAVKENRVTVVNALVGSSTTSFKYKGIVDSGCSRHMTGNKSYLADYQEINDGGFVAFGLSK</sequence>
<evidence type="ECO:0000256" key="1">
    <source>
        <dbReference type="PROSITE-ProRule" id="PRU00047"/>
    </source>
</evidence>
<dbReference type="AlphaFoldDB" id="A0A699KB38"/>
<keyword evidence="1" id="KW-0862">Zinc</keyword>
<evidence type="ECO:0000259" key="4">
    <source>
        <dbReference type="PROSITE" id="PS50158"/>
    </source>
</evidence>
<organism evidence="5">
    <name type="scientific">Tanacetum cinerariifolium</name>
    <name type="common">Dalmatian daisy</name>
    <name type="synonym">Chrysanthemum cinerariifolium</name>
    <dbReference type="NCBI Taxonomy" id="118510"/>
    <lineage>
        <taxon>Eukaryota</taxon>
        <taxon>Viridiplantae</taxon>
        <taxon>Streptophyta</taxon>
        <taxon>Embryophyta</taxon>
        <taxon>Tracheophyta</taxon>
        <taxon>Spermatophyta</taxon>
        <taxon>Magnoliopsida</taxon>
        <taxon>eudicotyledons</taxon>
        <taxon>Gunneridae</taxon>
        <taxon>Pentapetalae</taxon>
        <taxon>asterids</taxon>
        <taxon>campanulids</taxon>
        <taxon>Asterales</taxon>
        <taxon>Asteraceae</taxon>
        <taxon>Asteroideae</taxon>
        <taxon>Anthemideae</taxon>
        <taxon>Anthemidinae</taxon>
        <taxon>Tanacetum</taxon>
    </lineage>
</organism>
<reference evidence="5" key="1">
    <citation type="journal article" date="2019" name="Sci. Rep.">
        <title>Draft genome of Tanacetum cinerariifolium, the natural source of mosquito coil.</title>
        <authorList>
            <person name="Yamashiro T."/>
            <person name="Shiraishi A."/>
            <person name="Satake H."/>
            <person name="Nakayama K."/>
        </authorList>
    </citation>
    <scope>NUCLEOTIDE SEQUENCE</scope>
</reference>
<dbReference type="GO" id="GO:0003676">
    <property type="term" value="F:nucleic acid binding"/>
    <property type="evidence" value="ECO:0007669"/>
    <property type="project" value="InterPro"/>
</dbReference>
<evidence type="ECO:0000256" key="3">
    <source>
        <dbReference type="SAM" id="MobiDB-lite"/>
    </source>
</evidence>
<evidence type="ECO:0000256" key="2">
    <source>
        <dbReference type="SAM" id="Coils"/>
    </source>
</evidence>
<dbReference type="PROSITE" id="PS50158">
    <property type="entry name" value="ZF_CCHC"/>
    <property type="match status" value="1"/>
</dbReference>
<accession>A0A699KB38</accession>
<dbReference type="InterPro" id="IPR036875">
    <property type="entry name" value="Znf_CCHC_sf"/>
</dbReference>
<dbReference type="Gene3D" id="4.10.60.10">
    <property type="entry name" value="Zinc finger, CCHC-type"/>
    <property type="match status" value="1"/>
</dbReference>
<keyword evidence="1" id="KW-0479">Metal-binding</keyword>
<feature type="non-terminal residue" evidence="5">
    <location>
        <position position="497"/>
    </location>
</feature>
<dbReference type="InterPro" id="IPR054722">
    <property type="entry name" value="PolX-like_BBD"/>
</dbReference>
<feature type="compositionally biased region" description="Basic and acidic residues" evidence="3">
    <location>
        <begin position="60"/>
        <end position="83"/>
    </location>
</feature>
<proteinExistence type="predicted"/>
<comment type="caution">
    <text evidence="5">The sequence shown here is derived from an EMBL/GenBank/DDBJ whole genome shotgun (WGS) entry which is preliminary data.</text>
</comment>
<dbReference type="EMBL" id="BKCJ010493736">
    <property type="protein sequence ID" value="GFA81787.1"/>
    <property type="molecule type" value="Genomic_DNA"/>
</dbReference>
<dbReference type="InterPro" id="IPR001878">
    <property type="entry name" value="Znf_CCHC"/>
</dbReference>
<protein>
    <recommendedName>
        <fullName evidence="4">CCHC-type domain-containing protein</fullName>
    </recommendedName>
</protein>
<keyword evidence="2" id="KW-0175">Coiled coil</keyword>
<dbReference type="SUPFAM" id="SSF57756">
    <property type="entry name" value="Retrovirus zinc finger-like domains"/>
    <property type="match status" value="1"/>
</dbReference>
<feature type="region of interest" description="Disordered" evidence="3">
    <location>
        <begin position="52"/>
        <end position="83"/>
    </location>
</feature>